<evidence type="ECO:0000313" key="2">
    <source>
        <dbReference type="Proteomes" id="UP000185936"/>
    </source>
</evidence>
<dbReference type="RefSeq" id="WP_173834857.1">
    <property type="nucleotide sequence ID" value="NZ_FTNR01000004.1"/>
</dbReference>
<dbReference type="Pfam" id="PF24433">
    <property type="entry name" value="DUF7556"/>
    <property type="match status" value="1"/>
</dbReference>
<accession>A0A1N7EEI1</accession>
<dbReference type="OrthoDB" id="262340at2157"/>
<protein>
    <submittedName>
        <fullName evidence="1">Uncharacterized protein</fullName>
    </submittedName>
</protein>
<name>A0A1N7EEI1_9EURY</name>
<evidence type="ECO:0000313" key="1">
    <source>
        <dbReference type="EMBL" id="SIR86429.1"/>
    </source>
</evidence>
<proteinExistence type="predicted"/>
<sequence>MTLEAESVGSQSEADSSVVAAIDEIDGRSHLVIADITRDGVWLSMPEGDAVSLETWR</sequence>
<keyword evidence="2" id="KW-1185">Reference proteome</keyword>
<dbReference type="Proteomes" id="UP000185936">
    <property type="component" value="Unassembled WGS sequence"/>
</dbReference>
<organism evidence="1 2">
    <name type="scientific">Natronorubrum thiooxidans</name>
    <dbReference type="NCBI Taxonomy" id="308853"/>
    <lineage>
        <taxon>Archaea</taxon>
        <taxon>Methanobacteriati</taxon>
        <taxon>Methanobacteriota</taxon>
        <taxon>Stenosarchaea group</taxon>
        <taxon>Halobacteria</taxon>
        <taxon>Halobacteriales</taxon>
        <taxon>Natrialbaceae</taxon>
        <taxon>Natronorubrum</taxon>
    </lineage>
</organism>
<gene>
    <name evidence="1" type="ORF">SAMN05421752_1049</name>
</gene>
<dbReference type="InterPro" id="IPR055978">
    <property type="entry name" value="DUF7556"/>
</dbReference>
<reference evidence="2" key="1">
    <citation type="submission" date="2017-01" db="EMBL/GenBank/DDBJ databases">
        <authorList>
            <person name="Varghese N."/>
            <person name="Submissions S."/>
        </authorList>
    </citation>
    <scope>NUCLEOTIDE SEQUENCE [LARGE SCALE GENOMIC DNA]</scope>
    <source>
        <strain evidence="2">type strain: HArc-</strain>
    </source>
</reference>
<dbReference type="STRING" id="308853.SAMN05421752_1049"/>
<dbReference type="AlphaFoldDB" id="A0A1N7EEI1"/>
<dbReference type="EMBL" id="FTNR01000004">
    <property type="protein sequence ID" value="SIR86429.1"/>
    <property type="molecule type" value="Genomic_DNA"/>
</dbReference>